<organism evidence="3 4">
    <name type="scientific">Heligmosomoides polygyrus</name>
    <name type="common">Parasitic roundworm</name>
    <dbReference type="NCBI Taxonomy" id="6339"/>
    <lineage>
        <taxon>Eukaryota</taxon>
        <taxon>Metazoa</taxon>
        <taxon>Ecdysozoa</taxon>
        <taxon>Nematoda</taxon>
        <taxon>Chromadorea</taxon>
        <taxon>Rhabditida</taxon>
        <taxon>Rhabditina</taxon>
        <taxon>Rhabditomorpha</taxon>
        <taxon>Strongyloidea</taxon>
        <taxon>Heligmosomidae</taxon>
        <taxon>Heligmosomoides</taxon>
    </lineage>
</organism>
<sequence length="142" mass="16177">MENPHHQFVDGEPETEDIVEFPVCLVLQQPAAPVRISPYDVLIEQKKDKLCQPLMHFLETGTMPSNISDEVKAQIEELSETCILRGNGCLYKLLPKAAESGGHFNWKKTLAKIARKYFWPTMKQDVYRLLEHAMSVKGNGHI</sequence>
<dbReference type="InterPro" id="IPR041588">
    <property type="entry name" value="Integrase_H2C2"/>
</dbReference>
<dbReference type="Pfam" id="PF17921">
    <property type="entry name" value="Integrase_H2C2"/>
    <property type="match status" value="1"/>
</dbReference>
<dbReference type="EMBL" id="UZAH01003970">
    <property type="protein sequence ID" value="VDO25976.1"/>
    <property type="molecule type" value="Genomic_DNA"/>
</dbReference>
<accession>A0A3P7TVS2</accession>
<reference evidence="2 3" key="1">
    <citation type="submission" date="2018-11" db="EMBL/GenBank/DDBJ databases">
        <authorList>
            <consortium name="Pathogen Informatics"/>
        </authorList>
    </citation>
    <scope>NUCLEOTIDE SEQUENCE [LARGE SCALE GENOMIC DNA]</scope>
</reference>
<name>A0A183F8N7_HELPZ</name>
<evidence type="ECO:0000259" key="1">
    <source>
        <dbReference type="Pfam" id="PF17921"/>
    </source>
</evidence>
<dbReference type="Gene3D" id="1.10.340.70">
    <property type="match status" value="1"/>
</dbReference>
<reference evidence="4" key="2">
    <citation type="submission" date="2019-09" db="UniProtKB">
        <authorList>
            <consortium name="WormBaseParasite"/>
        </authorList>
    </citation>
    <scope>IDENTIFICATION</scope>
</reference>
<dbReference type="Proteomes" id="UP000050761">
    <property type="component" value="Unassembled WGS sequence"/>
</dbReference>
<accession>A0A183F8N7</accession>
<evidence type="ECO:0000313" key="2">
    <source>
        <dbReference type="EMBL" id="VDO25976.1"/>
    </source>
</evidence>
<gene>
    <name evidence="2" type="ORF">HPBE_LOCUS2530</name>
</gene>
<keyword evidence="3" id="KW-1185">Reference proteome</keyword>
<dbReference type="AlphaFoldDB" id="A0A183F8N7"/>
<feature type="domain" description="Integrase zinc-binding" evidence="1">
    <location>
        <begin position="100"/>
        <end position="128"/>
    </location>
</feature>
<evidence type="ECO:0000313" key="3">
    <source>
        <dbReference type="Proteomes" id="UP000050761"/>
    </source>
</evidence>
<dbReference type="WBParaSite" id="HPBE_0000252901-mRNA-1">
    <property type="protein sequence ID" value="HPBE_0000252901-mRNA-1"/>
    <property type="gene ID" value="HPBE_0000252901"/>
</dbReference>
<proteinExistence type="predicted"/>
<protein>
    <submittedName>
        <fullName evidence="4">Integrase_H2C2 domain-containing protein</fullName>
    </submittedName>
</protein>
<dbReference type="OrthoDB" id="5830590at2759"/>
<evidence type="ECO:0000313" key="4">
    <source>
        <dbReference type="WBParaSite" id="HPBE_0000252901-mRNA-1"/>
    </source>
</evidence>